<keyword evidence="7" id="KW-0732">Signal</keyword>
<gene>
    <name evidence="8" type="ORF">FEM41_11135</name>
</gene>
<protein>
    <submittedName>
        <fullName evidence="8">TolC family protein</fullName>
    </submittedName>
</protein>
<keyword evidence="3" id="KW-0812">Transmembrane</keyword>
<dbReference type="KEGG" id="izh:FEM41_11135"/>
<dbReference type="PANTHER" id="PTHR30026">
    <property type="entry name" value="OUTER MEMBRANE PROTEIN TOLC"/>
    <property type="match status" value="1"/>
</dbReference>
<dbReference type="GO" id="GO:0015562">
    <property type="term" value="F:efflux transmembrane transporter activity"/>
    <property type="evidence" value="ECO:0007669"/>
    <property type="project" value="InterPro"/>
</dbReference>
<evidence type="ECO:0000256" key="5">
    <source>
        <dbReference type="ARBA" id="ARBA00023237"/>
    </source>
</evidence>
<dbReference type="Gene3D" id="1.20.1600.10">
    <property type="entry name" value="Outer membrane efflux proteins (OEP)"/>
    <property type="match status" value="1"/>
</dbReference>
<accession>A0A4P8YJB8</accession>
<evidence type="ECO:0000256" key="3">
    <source>
        <dbReference type="ARBA" id="ARBA00022692"/>
    </source>
</evidence>
<dbReference type="OrthoDB" id="5607838at2"/>
<keyword evidence="5" id="KW-0998">Cell outer membrane</keyword>
<dbReference type="InterPro" id="IPR051906">
    <property type="entry name" value="TolC-like"/>
</dbReference>
<feature type="coiled-coil region" evidence="6">
    <location>
        <begin position="142"/>
        <end position="214"/>
    </location>
</feature>
<reference evidence="8 9" key="1">
    <citation type="submission" date="2019-05" db="EMBL/GenBank/DDBJ databases">
        <title>Complete genome sequence of Izhakiella calystegiae KSNA2, an endophyte isolated from beach morning glory (Calystegia soldanella).</title>
        <authorList>
            <person name="Jiang L."/>
            <person name="Jeong J.C."/>
            <person name="Kim C.Y."/>
            <person name="Kim D.H."/>
            <person name="Kim S.W."/>
            <person name="Lee j."/>
        </authorList>
    </citation>
    <scope>NUCLEOTIDE SEQUENCE [LARGE SCALE GENOMIC DNA]</scope>
    <source>
        <strain evidence="8 9">KSNA2</strain>
    </source>
</reference>
<dbReference type="GO" id="GO:1990281">
    <property type="term" value="C:efflux pump complex"/>
    <property type="evidence" value="ECO:0007669"/>
    <property type="project" value="TreeGrafter"/>
</dbReference>
<evidence type="ECO:0000256" key="2">
    <source>
        <dbReference type="ARBA" id="ARBA00022452"/>
    </source>
</evidence>
<dbReference type="Proteomes" id="UP000302163">
    <property type="component" value="Chromosome"/>
</dbReference>
<evidence type="ECO:0000256" key="7">
    <source>
        <dbReference type="SAM" id="SignalP"/>
    </source>
</evidence>
<dbReference type="PANTHER" id="PTHR30026:SF20">
    <property type="entry name" value="OUTER MEMBRANE PROTEIN TOLC"/>
    <property type="match status" value="1"/>
</dbReference>
<dbReference type="SUPFAM" id="SSF56954">
    <property type="entry name" value="Outer membrane efflux proteins (OEP)"/>
    <property type="match status" value="1"/>
</dbReference>
<dbReference type="AlphaFoldDB" id="A0A4P8YJB8"/>
<evidence type="ECO:0000256" key="1">
    <source>
        <dbReference type="ARBA" id="ARBA00004442"/>
    </source>
</evidence>
<comment type="subcellular location">
    <subcellularLocation>
        <location evidence="1">Cell outer membrane</location>
    </subcellularLocation>
</comment>
<feature type="chain" id="PRO_5020842975" evidence="7">
    <location>
        <begin position="26"/>
        <end position="417"/>
    </location>
</feature>
<keyword evidence="9" id="KW-1185">Reference proteome</keyword>
<dbReference type="GO" id="GO:0015288">
    <property type="term" value="F:porin activity"/>
    <property type="evidence" value="ECO:0007669"/>
    <property type="project" value="TreeGrafter"/>
</dbReference>
<keyword evidence="2" id="KW-1134">Transmembrane beta strand</keyword>
<feature type="signal peptide" evidence="7">
    <location>
        <begin position="1"/>
        <end position="25"/>
    </location>
</feature>
<dbReference type="GO" id="GO:0009279">
    <property type="term" value="C:cell outer membrane"/>
    <property type="evidence" value="ECO:0007669"/>
    <property type="project" value="UniProtKB-SubCell"/>
</dbReference>
<evidence type="ECO:0000256" key="4">
    <source>
        <dbReference type="ARBA" id="ARBA00023136"/>
    </source>
</evidence>
<organism evidence="8 9">
    <name type="scientific">Jejubacter calystegiae</name>
    <dbReference type="NCBI Taxonomy" id="2579935"/>
    <lineage>
        <taxon>Bacteria</taxon>
        <taxon>Pseudomonadati</taxon>
        <taxon>Pseudomonadota</taxon>
        <taxon>Gammaproteobacteria</taxon>
        <taxon>Enterobacterales</taxon>
        <taxon>Enterobacteriaceae</taxon>
        <taxon>Jejubacter</taxon>
    </lineage>
</organism>
<keyword evidence="6" id="KW-0175">Coiled coil</keyword>
<evidence type="ECO:0000313" key="9">
    <source>
        <dbReference type="Proteomes" id="UP000302163"/>
    </source>
</evidence>
<proteinExistence type="predicted"/>
<dbReference type="RefSeq" id="WP_138096039.1">
    <property type="nucleotide sequence ID" value="NZ_CP040428.1"/>
</dbReference>
<evidence type="ECO:0000313" key="8">
    <source>
        <dbReference type="EMBL" id="QCT20163.1"/>
    </source>
</evidence>
<dbReference type="EMBL" id="CP040428">
    <property type="protein sequence ID" value="QCT20163.1"/>
    <property type="molecule type" value="Genomic_DNA"/>
</dbReference>
<keyword evidence="4" id="KW-0472">Membrane</keyword>
<name>A0A4P8YJB8_9ENTR</name>
<evidence type="ECO:0000256" key="6">
    <source>
        <dbReference type="SAM" id="Coils"/>
    </source>
</evidence>
<sequence>MFHNINRVACGLPLTLCLFSTAAGATSLAQALSAAEDYSAELSANDHQVNALNNMADSAMQLPDPKLKFGIENVPVQGGNGHRLTREGMTMQRVGVMQQYVSSTKRERRSEAIRSEASKAAANAGVIRARLQRDTAQAWLNLAASQKTLKAIETLIAETRRQGSVQTAGVASGTASASSVLDLRLALSTMENEADNARRDLQIAQARLMQLTGQNITAVSGPLPRIERLPADEATLIAAIKLHPEIVQASREAATARAKSRQSEVAAIPDVGVEVYYAKRADGMDDMAGVMFTVDLPLFQGKRQDKDHAADVSRTYQATDQLTLLMREHQAVLNQLISQYNAAKAIYDRQVNEVLPLLRSKVRLVKAQYQSGGSGLSELLSARRDLLNGEVARNNAEKALADAWAAIRYLTPQESQS</sequence>